<sequence>MKQEVNSRNIKNYLNAEKPNYSKFPDADARDTFAYRNVYRGLVSIF</sequence>
<dbReference type="AlphaFoldDB" id="U5C5X0"/>
<dbReference type="EMBL" id="AWXR01000011">
    <property type="protein sequence ID" value="ERM83607.1"/>
    <property type="molecule type" value="Genomic_DNA"/>
</dbReference>
<organism evidence="1 2">
    <name type="scientific">Rhodonellum psychrophilum GCM71 = DSM 17998</name>
    <dbReference type="NCBI Taxonomy" id="1123057"/>
    <lineage>
        <taxon>Bacteria</taxon>
        <taxon>Pseudomonadati</taxon>
        <taxon>Bacteroidota</taxon>
        <taxon>Cytophagia</taxon>
        <taxon>Cytophagales</taxon>
        <taxon>Cytophagaceae</taxon>
        <taxon>Rhodonellum</taxon>
    </lineage>
</organism>
<accession>U5C5X0</accession>
<dbReference type="Proteomes" id="UP000016843">
    <property type="component" value="Unassembled WGS sequence"/>
</dbReference>
<comment type="caution">
    <text evidence="1">The sequence shown here is derived from an EMBL/GenBank/DDBJ whole genome shotgun (WGS) entry which is preliminary data.</text>
</comment>
<keyword evidence="2" id="KW-1185">Reference proteome</keyword>
<name>U5C5X0_9BACT</name>
<gene>
    <name evidence="1" type="ORF">P872_03000</name>
</gene>
<reference evidence="1 2" key="1">
    <citation type="journal article" date="2013" name="Genome Announc.">
        <title>Draft Genome Sequence of the Psychrophilic and Alkaliphilic Rhodonellum psychrophilum Strain GCM71T.</title>
        <authorList>
            <person name="Hauptmann A.L."/>
            <person name="Glaring M.A."/>
            <person name="Hallin P.F."/>
            <person name="Prieme A."/>
            <person name="Stougaard P."/>
        </authorList>
    </citation>
    <scope>NUCLEOTIDE SEQUENCE [LARGE SCALE GENOMIC DNA]</scope>
    <source>
        <strain evidence="1 2">GCM71</strain>
    </source>
</reference>
<evidence type="ECO:0000313" key="2">
    <source>
        <dbReference type="Proteomes" id="UP000016843"/>
    </source>
</evidence>
<protein>
    <submittedName>
        <fullName evidence="1">Uncharacterized protein</fullName>
    </submittedName>
</protein>
<evidence type="ECO:0000313" key="1">
    <source>
        <dbReference type="EMBL" id="ERM83607.1"/>
    </source>
</evidence>
<proteinExistence type="predicted"/>